<name>A0A8F5ZFJ8_METHU</name>
<protein>
    <submittedName>
        <fullName evidence="2">ABC transporter substrate-binding protein</fullName>
    </submittedName>
</protein>
<dbReference type="AlphaFoldDB" id="A0A8F5ZFJ8"/>
<gene>
    <name evidence="2" type="ORF">KSK55_14995</name>
</gene>
<dbReference type="EMBL" id="CP077107">
    <property type="protein sequence ID" value="QXO94599.1"/>
    <property type="molecule type" value="Genomic_DNA"/>
</dbReference>
<evidence type="ECO:0000259" key="1">
    <source>
        <dbReference type="Pfam" id="PF01094"/>
    </source>
</evidence>
<evidence type="ECO:0000313" key="2">
    <source>
        <dbReference type="EMBL" id="QXO94599.1"/>
    </source>
</evidence>
<dbReference type="InterPro" id="IPR051010">
    <property type="entry name" value="BCAA_transport"/>
</dbReference>
<evidence type="ECO:0000313" key="3">
    <source>
        <dbReference type="Proteomes" id="UP000694228"/>
    </source>
</evidence>
<dbReference type="Proteomes" id="UP000694228">
    <property type="component" value="Chromosome"/>
</dbReference>
<dbReference type="PROSITE" id="PS51257">
    <property type="entry name" value="PROKAR_LIPOPROTEIN"/>
    <property type="match status" value="1"/>
</dbReference>
<sequence>MSKFSIILLVIILLSCFGLVSGENEIHIGAIIADNGESASYAKGIEAAIDLAISDLNDSFKNAGINTTTIVTKVFVNGTKEGAFNGAEELSAQGVEVIVGPYTSEEVVGILPVLNEKNILSVSSSTSVELSKPGDPVIRLAPSDAHLYKSLVAFNTLTSDSYPMKGIILARNDVYGGTLSDLMKSKSFVAPLQDNNVETNSLNGNVTETLLYSPQTRDFSKILNELDTLVTPLIEEYGEKNVVILTISFDEISDILAQASQYPNLYKVRWQGTDSIALNPAILMNETAARFAADTGFTALSFNIIQPDGTDYWRVYDVVKEAGDGHKPSIYEILPYDQTLMAAWIMQSKPSTLDEMLFIADSYGKLSYGATGWLKLNTRGDRQFGDYFFYQIMKKTDGTYSWIPVSMFLDESNTLVPLTDTDNIFMKQYGDIKVT</sequence>
<dbReference type="PANTHER" id="PTHR30483:SF40">
    <property type="entry name" value="HISTIDINE KINASE"/>
    <property type="match status" value="1"/>
</dbReference>
<feature type="domain" description="Receptor ligand binding region" evidence="1">
    <location>
        <begin position="46"/>
        <end position="385"/>
    </location>
</feature>
<dbReference type="OrthoDB" id="21336at2157"/>
<dbReference type="InterPro" id="IPR001828">
    <property type="entry name" value="ANF_lig-bd_rcpt"/>
</dbReference>
<dbReference type="PANTHER" id="PTHR30483">
    <property type="entry name" value="LEUCINE-SPECIFIC-BINDING PROTEIN"/>
    <property type="match status" value="1"/>
</dbReference>
<organism evidence="2 3">
    <name type="scientific">Methanospirillum hungatei</name>
    <dbReference type="NCBI Taxonomy" id="2203"/>
    <lineage>
        <taxon>Archaea</taxon>
        <taxon>Methanobacteriati</taxon>
        <taxon>Methanobacteriota</taxon>
        <taxon>Stenosarchaea group</taxon>
        <taxon>Methanomicrobia</taxon>
        <taxon>Methanomicrobiales</taxon>
        <taxon>Methanospirillaceae</taxon>
        <taxon>Methanospirillum</taxon>
    </lineage>
</organism>
<reference evidence="2 3" key="1">
    <citation type="submission" date="2021-06" db="EMBL/GenBank/DDBJ databases">
        <title>Complete genome sequence of the secondary alcohol utilizing methanogen Methanospirillum hungatei strain GP1.</title>
        <authorList>
            <person name="Day L.A."/>
            <person name="Costa K.C."/>
        </authorList>
    </citation>
    <scope>NUCLEOTIDE SEQUENCE [LARGE SCALE GENOMIC DNA]</scope>
    <source>
        <strain evidence="2 3">GP1</strain>
    </source>
</reference>
<accession>A0A8F5ZFJ8</accession>
<dbReference type="Pfam" id="PF01094">
    <property type="entry name" value="ANF_receptor"/>
    <property type="match status" value="1"/>
</dbReference>
<proteinExistence type="predicted"/>